<feature type="transmembrane region" description="Helical" evidence="2">
    <location>
        <begin position="42"/>
        <end position="68"/>
    </location>
</feature>
<feature type="transmembrane region" description="Helical" evidence="2">
    <location>
        <begin position="12"/>
        <end position="30"/>
    </location>
</feature>
<dbReference type="RefSeq" id="WP_011761338.1">
    <property type="nucleotide sequence ID" value="NC_008700.1"/>
</dbReference>
<reference evidence="3 4" key="1">
    <citation type="submission" date="2006-12" db="EMBL/GenBank/DDBJ databases">
        <title>Complete sequence of Shewanella amazonensis SB2B.</title>
        <authorList>
            <consortium name="US DOE Joint Genome Institute"/>
            <person name="Copeland A."/>
            <person name="Lucas S."/>
            <person name="Lapidus A."/>
            <person name="Barry K."/>
            <person name="Detter J.C."/>
            <person name="Glavina del Rio T."/>
            <person name="Hammon N."/>
            <person name="Israni S."/>
            <person name="Dalin E."/>
            <person name="Tice H."/>
            <person name="Pitluck S."/>
            <person name="Munk A.C."/>
            <person name="Brettin T."/>
            <person name="Bruce D."/>
            <person name="Han C."/>
            <person name="Tapia R."/>
            <person name="Gilna P."/>
            <person name="Schmutz J."/>
            <person name="Larimer F."/>
            <person name="Land M."/>
            <person name="Hauser L."/>
            <person name="Kyrpides N."/>
            <person name="Mikhailova N."/>
            <person name="Fredrickson J."/>
            <person name="Richardson P."/>
        </authorList>
    </citation>
    <scope>NUCLEOTIDE SEQUENCE [LARGE SCALE GENOMIC DNA]</scope>
    <source>
        <strain evidence="4">ATCC BAA-1098 / SB2B</strain>
    </source>
</reference>
<evidence type="ECO:0000313" key="4">
    <source>
        <dbReference type="Proteomes" id="UP000009175"/>
    </source>
</evidence>
<dbReference type="eggNOG" id="ENOG50331QF">
    <property type="taxonomic scope" value="Bacteria"/>
</dbReference>
<dbReference type="AlphaFoldDB" id="A1SAM7"/>
<gene>
    <name evidence="3" type="ordered locus">Sama_3231</name>
</gene>
<keyword evidence="4" id="KW-1185">Reference proteome</keyword>
<feature type="region of interest" description="Disordered" evidence="1">
    <location>
        <begin position="74"/>
        <end position="93"/>
    </location>
</feature>
<name>A1SAM7_SHEAM</name>
<evidence type="ECO:0000256" key="1">
    <source>
        <dbReference type="SAM" id="MobiDB-lite"/>
    </source>
</evidence>
<keyword evidence="2" id="KW-1133">Transmembrane helix</keyword>
<evidence type="ECO:0000313" key="3">
    <source>
        <dbReference type="EMBL" id="ABM01434.1"/>
    </source>
</evidence>
<protein>
    <submittedName>
        <fullName evidence="3">Uncharacterized protein</fullName>
    </submittedName>
</protein>
<dbReference type="Proteomes" id="UP000009175">
    <property type="component" value="Chromosome"/>
</dbReference>
<dbReference type="HOGENOM" id="CLU_192349_0_0_6"/>
<evidence type="ECO:0000256" key="2">
    <source>
        <dbReference type="SAM" id="Phobius"/>
    </source>
</evidence>
<keyword evidence="2" id="KW-0812">Transmembrane</keyword>
<dbReference type="OrthoDB" id="5772852at2"/>
<dbReference type="EMBL" id="CP000507">
    <property type="protein sequence ID" value="ABM01434.1"/>
    <property type="molecule type" value="Genomic_DNA"/>
</dbReference>
<dbReference type="KEGG" id="saz:Sama_3231"/>
<organism evidence="3 4">
    <name type="scientific">Shewanella amazonensis (strain ATCC BAA-1098 / SB2B)</name>
    <dbReference type="NCBI Taxonomy" id="326297"/>
    <lineage>
        <taxon>Bacteria</taxon>
        <taxon>Pseudomonadati</taxon>
        <taxon>Pseudomonadota</taxon>
        <taxon>Gammaproteobacteria</taxon>
        <taxon>Alteromonadales</taxon>
        <taxon>Shewanellaceae</taxon>
        <taxon>Shewanella</taxon>
    </lineage>
</organism>
<keyword evidence="2" id="KW-0472">Membrane</keyword>
<proteinExistence type="predicted"/>
<sequence length="93" mass="10290">MRDETLIRVLKTVMLIGISLILLGVYLHNFNDAVEAMGVRGIILSALCVAIGMALSLPTKMYLTFVFVRREELAKRPGKQATDKATDRAGRRA</sequence>
<accession>A1SAM7</accession>